<sequence>MVLYNITFKPSWTSLTYWVDVFDHRSVHGGRADGDVLFGQEISPWCNNFKSSLVAMSWIESKNNRWSVT</sequence>
<name>A0ACB9P3I3_9MYRT</name>
<organism evidence="1 2">
    <name type="scientific">Melastoma candidum</name>
    <dbReference type="NCBI Taxonomy" id="119954"/>
    <lineage>
        <taxon>Eukaryota</taxon>
        <taxon>Viridiplantae</taxon>
        <taxon>Streptophyta</taxon>
        <taxon>Embryophyta</taxon>
        <taxon>Tracheophyta</taxon>
        <taxon>Spermatophyta</taxon>
        <taxon>Magnoliopsida</taxon>
        <taxon>eudicotyledons</taxon>
        <taxon>Gunneridae</taxon>
        <taxon>Pentapetalae</taxon>
        <taxon>rosids</taxon>
        <taxon>malvids</taxon>
        <taxon>Myrtales</taxon>
        <taxon>Melastomataceae</taxon>
        <taxon>Melastomatoideae</taxon>
        <taxon>Melastomateae</taxon>
        <taxon>Melastoma</taxon>
    </lineage>
</organism>
<keyword evidence="2" id="KW-1185">Reference proteome</keyword>
<proteinExistence type="predicted"/>
<gene>
    <name evidence="1" type="ORF">MLD38_027669</name>
</gene>
<dbReference type="EMBL" id="CM042886">
    <property type="protein sequence ID" value="KAI4343132.1"/>
    <property type="molecule type" value="Genomic_DNA"/>
</dbReference>
<evidence type="ECO:0000313" key="1">
    <source>
        <dbReference type="EMBL" id="KAI4343132.1"/>
    </source>
</evidence>
<evidence type="ECO:0000313" key="2">
    <source>
        <dbReference type="Proteomes" id="UP001057402"/>
    </source>
</evidence>
<dbReference type="Proteomes" id="UP001057402">
    <property type="component" value="Chromosome 7"/>
</dbReference>
<comment type="caution">
    <text evidence="1">The sequence shown here is derived from an EMBL/GenBank/DDBJ whole genome shotgun (WGS) entry which is preliminary data.</text>
</comment>
<accession>A0ACB9P3I3</accession>
<reference evidence="2" key="1">
    <citation type="journal article" date="2023" name="Front. Plant Sci.">
        <title>Chromosomal-level genome assembly of Melastoma candidum provides insights into trichome evolution.</title>
        <authorList>
            <person name="Zhong Y."/>
            <person name="Wu W."/>
            <person name="Sun C."/>
            <person name="Zou P."/>
            <person name="Liu Y."/>
            <person name="Dai S."/>
            <person name="Zhou R."/>
        </authorList>
    </citation>
    <scope>NUCLEOTIDE SEQUENCE [LARGE SCALE GENOMIC DNA]</scope>
</reference>
<protein>
    <submittedName>
        <fullName evidence="1">Uncharacterized protein</fullName>
    </submittedName>
</protein>